<comment type="similarity">
    <text evidence="1">Belongs to the LysR transcriptional regulatory family.</text>
</comment>
<name>A0A3S5CB05_9NEIS</name>
<dbReference type="OrthoDB" id="9803735at2"/>
<dbReference type="AlphaFoldDB" id="A0A3S5CB05"/>
<evidence type="ECO:0000256" key="2">
    <source>
        <dbReference type="ARBA" id="ARBA00023015"/>
    </source>
</evidence>
<keyword evidence="4" id="KW-0804">Transcription</keyword>
<dbReference type="InterPro" id="IPR000847">
    <property type="entry name" value="LysR_HTH_N"/>
</dbReference>
<keyword evidence="2" id="KW-0805">Transcription regulation</keyword>
<evidence type="ECO:0000313" key="7">
    <source>
        <dbReference type="Proteomes" id="UP000272771"/>
    </source>
</evidence>
<dbReference type="RefSeq" id="WP_004284901.1">
    <property type="nucleotide sequence ID" value="NZ_CAUJRG010000015.1"/>
</dbReference>
<sequence length="298" mass="33648">MDYTQLRTFTVVAHTGNLTQAAERLHLSQPAVSAQIKSLEKNLDIQLFNRNAHGMSLTAAGERFLPEAESLLQHHHKLDHFAKSLSERYVHRAGLGLIHPADPAKIARLTQSILQQNPSIHLHIQYGMSDEIKQRVLDKQLHGGFYLGPVKHNALRCLFLENIQYSLICPAGEADNIQNKNISELEKYAWIEMSGVSGSSKHLHQFWAKNKISPKHQIICDYPQTIIDLVASDMGIAMVPTHKAESARNDGKPVAILHNYRQNLPLSFIYPAEFEEDPSLILIKNVVETIWDIYSQSN</sequence>
<dbReference type="STRING" id="28091.SAMEA3174300_00538"/>
<evidence type="ECO:0000256" key="3">
    <source>
        <dbReference type="ARBA" id="ARBA00023125"/>
    </source>
</evidence>
<proteinExistence type="inferred from homology"/>
<dbReference type="Proteomes" id="UP000272771">
    <property type="component" value="Chromosome"/>
</dbReference>
<accession>A0A3S5CB05</accession>
<dbReference type="PRINTS" id="PR00039">
    <property type="entry name" value="HTHLYSR"/>
</dbReference>
<dbReference type="FunFam" id="1.10.10.10:FF:000001">
    <property type="entry name" value="LysR family transcriptional regulator"/>
    <property type="match status" value="1"/>
</dbReference>
<evidence type="ECO:0000313" key="6">
    <source>
        <dbReference type="EMBL" id="VEJ52070.1"/>
    </source>
</evidence>
<dbReference type="GO" id="GO:0003700">
    <property type="term" value="F:DNA-binding transcription factor activity"/>
    <property type="evidence" value="ECO:0007669"/>
    <property type="project" value="InterPro"/>
</dbReference>
<evidence type="ECO:0000259" key="5">
    <source>
        <dbReference type="PROSITE" id="PS50931"/>
    </source>
</evidence>
<dbReference type="SUPFAM" id="SSF53850">
    <property type="entry name" value="Periplasmic binding protein-like II"/>
    <property type="match status" value="1"/>
</dbReference>
<organism evidence="6 7">
    <name type="scientific">Neisseria weaveri</name>
    <dbReference type="NCBI Taxonomy" id="28091"/>
    <lineage>
        <taxon>Bacteria</taxon>
        <taxon>Pseudomonadati</taxon>
        <taxon>Pseudomonadota</taxon>
        <taxon>Betaproteobacteria</taxon>
        <taxon>Neisseriales</taxon>
        <taxon>Neisseriaceae</taxon>
        <taxon>Neisseria</taxon>
    </lineage>
</organism>
<dbReference type="PANTHER" id="PTHR30126:SF40">
    <property type="entry name" value="HTH-TYPE TRANSCRIPTIONAL REGULATOR GLTR"/>
    <property type="match status" value="1"/>
</dbReference>
<feature type="domain" description="HTH lysR-type" evidence="5">
    <location>
        <begin position="1"/>
        <end position="58"/>
    </location>
</feature>
<dbReference type="PANTHER" id="PTHR30126">
    <property type="entry name" value="HTH-TYPE TRANSCRIPTIONAL REGULATOR"/>
    <property type="match status" value="1"/>
</dbReference>
<protein>
    <submittedName>
        <fullName evidence="6">LysR family transcriptional regulator</fullName>
    </submittedName>
</protein>
<dbReference type="InterPro" id="IPR036390">
    <property type="entry name" value="WH_DNA-bd_sf"/>
</dbReference>
<dbReference type="CDD" id="cd05466">
    <property type="entry name" value="PBP2_LTTR_substrate"/>
    <property type="match status" value="1"/>
</dbReference>
<keyword evidence="7" id="KW-1185">Reference proteome</keyword>
<keyword evidence="3" id="KW-0238">DNA-binding</keyword>
<dbReference type="Gene3D" id="3.40.190.290">
    <property type="match status" value="1"/>
</dbReference>
<gene>
    <name evidence="6" type="primary">yofA_1</name>
    <name evidence="6" type="ORF">NCTC12742_01984</name>
</gene>
<evidence type="ECO:0000256" key="4">
    <source>
        <dbReference type="ARBA" id="ARBA00023163"/>
    </source>
</evidence>
<dbReference type="Gene3D" id="1.10.10.10">
    <property type="entry name" value="Winged helix-like DNA-binding domain superfamily/Winged helix DNA-binding domain"/>
    <property type="match status" value="1"/>
</dbReference>
<dbReference type="Pfam" id="PF03466">
    <property type="entry name" value="LysR_substrate"/>
    <property type="match status" value="1"/>
</dbReference>
<dbReference type="SUPFAM" id="SSF46785">
    <property type="entry name" value="Winged helix' DNA-binding domain"/>
    <property type="match status" value="1"/>
</dbReference>
<dbReference type="Pfam" id="PF00126">
    <property type="entry name" value="HTH_1"/>
    <property type="match status" value="1"/>
</dbReference>
<dbReference type="GO" id="GO:0000976">
    <property type="term" value="F:transcription cis-regulatory region binding"/>
    <property type="evidence" value="ECO:0007669"/>
    <property type="project" value="TreeGrafter"/>
</dbReference>
<dbReference type="InterPro" id="IPR036388">
    <property type="entry name" value="WH-like_DNA-bd_sf"/>
</dbReference>
<reference evidence="6 7" key="1">
    <citation type="submission" date="2018-12" db="EMBL/GenBank/DDBJ databases">
        <authorList>
            <consortium name="Pathogen Informatics"/>
        </authorList>
    </citation>
    <scope>NUCLEOTIDE SEQUENCE [LARGE SCALE GENOMIC DNA]</scope>
    <source>
        <strain evidence="6 7">NCTC12742</strain>
    </source>
</reference>
<dbReference type="PROSITE" id="PS50931">
    <property type="entry name" value="HTH_LYSR"/>
    <property type="match status" value="1"/>
</dbReference>
<dbReference type="EMBL" id="LR134533">
    <property type="protein sequence ID" value="VEJ52070.1"/>
    <property type="molecule type" value="Genomic_DNA"/>
</dbReference>
<evidence type="ECO:0000256" key="1">
    <source>
        <dbReference type="ARBA" id="ARBA00009437"/>
    </source>
</evidence>
<dbReference type="InterPro" id="IPR005119">
    <property type="entry name" value="LysR_subst-bd"/>
</dbReference>